<dbReference type="InterPro" id="IPR003593">
    <property type="entry name" value="AAA+_ATPase"/>
</dbReference>
<dbReference type="SMART" id="SM00382">
    <property type="entry name" value="AAA"/>
    <property type="match status" value="1"/>
</dbReference>
<dbReference type="PANTHER" id="PTHR22683">
    <property type="entry name" value="SPORULATION PROTEIN RELATED"/>
    <property type="match status" value="1"/>
</dbReference>
<dbReference type="InterPro" id="IPR002543">
    <property type="entry name" value="FtsK_dom"/>
</dbReference>
<proteinExistence type="predicted"/>
<sequence length="650" mass="71119">MIPDSARAPLAGTLTAAAVGQTMMVGGSLLARAVVDLPSQQLDTTSLATFYGLFTAGACASWWASRRVRGGGSPRSEAAGPATAPAPEEFAPAMVPAMPEVEEVPLPSDKFIRRLQEVSDGLSIVITHPLVQDEVTGEYTSFRVRATKAGLFAKENVRLSIYTQLTQSVDGFWNFATDAQSDTMTFTRKAGFPSVVTPPIPHYIPQDVKDALSLYPNFRMRLGVTSSDDVLEIDLAKLPHCLFIGGTGSGKSVFARAVIEHFRVAGWMLFLGDGKGTDYEGLHRQRGIVAISQRTADHVRMVRMVADELRGRQKDAKLRKRAGHQDPFQRPPLLLLLDEYATMLANVKAEYGHEAFEQDLLFITRVGREFKVHLILSTQEAYRSTIPGALLGNLGLRVSLGPPEDKTIAEVFPEALQKDAKRIGGTIKKSDRGRGLALMSDEEGNNSAIEFQSYYAYSPGESKPPANPEVAEQWRRYKSEASDRIPVLYPRLWFKVEGPDYGDELDDLYKLPVVRLSGRDGTTRPSMMKYDPLCDEYLGGGDAADGSVIHSLDELDDDDDDFDEQAPVSGLPDAEVDLHKSEVDLGKGQSAVIEHEPEDASADIAGTEGFSMTSDDFEYPVAPEQVADPEPDIVASPTRQPIAPRRQQGF</sequence>
<feature type="region of interest" description="Disordered" evidence="4">
    <location>
        <begin position="593"/>
        <end position="650"/>
    </location>
</feature>
<dbReference type="Gene3D" id="3.40.50.300">
    <property type="entry name" value="P-loop containing nucleotide triphosphate hydrolases"/>
    <property type="match status" value="1"/>
</dbReference>
<dbReference type="EMBL" id="JBHMAS010000108">
    <property type="protein sequence ID" value="MFB9785322.1"/>
    <property type="molecule type" value="Genomic_DNA"/>
</dbReference>
<dbReference type="RefSeq" id="WP_378377475.1">
    <property type="nucleotide sequence ID" value="NZ_JBHMAS010000108.1"/>
</dbReference>
<feature type="binding site" evidence="3">
    <location>
        <begin position="245"/>
        <end position="252"/>
    </location>
    <ligand>
        <name>ATP</name>
        <dbReference type="ChEBI" id="CHEBI:30616"/>
    </ligand>
</feature>
<gene>
    <name evidence="6" type="ORF">ACFFQ6_37095</name>
</gene>
<dbReference type="PANTHER" id="PTHR22683:SF41">
    <property type="entry name" value="DNA TRANSLOCASE FTSK"/>
    <property type="match status" value="1"/>
</dbReference>
<evidence type="ECO:0000313" key="6">
    <source>
        <dbReference type="EMBL" id="MFB9785322.1"/>
    </source>
</evidence>
<keyword evidence="1 3" id="KW-0547">Nucleotide-binding</keyword>
<evidence type="ECO:0000256" key="2">
    <source>
        <dbReference type="ARBA" id="ARBA00022840"/>
    </source>
</evidence>
<dbReference type="InterPro" id="IPR027417">
    <property type="entry name" value="P-loop_NTPase"/>
</dbReference>
<dbReference type="InterPro" id="IPR050206">
    <property type="entry name" value="FtsK/SpoIIIE/SftA"/>
</dbReference>
<evidence type="ECO:0000256" key="4">
    <source>
        <dbReference type="SAM" id="MobiDB-lite"/>
    </source>
</evidence>
<evidence type="ECO:0000256" key="1">
    <source>
        <dbReference type="ARBA" id="ARBA00022741"/>
    </source>
</evidence>
<protein>
    <submittedName>
        <fullName evidence="6">FtsK/SpoIIIE domain-containing protein</fullName>
    </submittedName>
</protein>
<evidence type="ECO:0000256" key="3">
    <source>
        <dbReference type="PROSITE-ProRule" id="PRU00289"/>
    </source>
</evidence>
<dbReference type="Pfam" id="PF01580">
    <property type="entry name" value="FtsK_SpoIIIE"/>
    <property type="match status" value="1"/>
</dbReference>
<evidence type="ECO:0000313" key="7">
    <source>
        <dbReference type="Proteomes" id="UP001589587"/>
    </source>
</evidence>
<keyword evidence="7" id="KW-1185">Reference proteome</keyword>
<dbReference type="SUPFAM" id="SSF52540">
    <property type="entry name" value="P-loop containing nucleoside triphosphate hydrolases"/>
    <property type="match status" value="1"/>
</dbReference>
<accession>A0ABV5XS68</accession>
<keyword evidence="2 3" id="KW-0067">ATP-binding</keyword>
<feature type="domain" description="FtsK" evidence="5">
    <location>
        <begin position="228"/>
        <end position="409"/>
    </location>
</feature>
<dbReference type="CDD" id="cd01127">
    <property type="entry name" value="TrwB_TraG_TraD_VirD4"/>
    <property type="match status" value="1"/>
</dbReference>
<comment type="caution">
    <text evidence="6">The sequence shown here is derived from an EMBL/GenBank/DDBJ whole genome shotgun (WGS) entry which is preliminary data.</text>
</comment>
<dbReference type="PROSITE" id="PS50901">
    <property type="entry name" value="FTSK"/>
    <property type="match status" value="1"/>
</dbReference>
<dbReference type="Proteomes" id="UP001589587">
    <property type="component" value="Unassembled WGS sequence"/>
</dbReference>
<organism evidence="6 7">
    <name type="scientific">Rhodococcus baikonurensis</name>
    <dbReference type="NCBI Taxonomy" id="172041"/>
    <lineage>
        <taxon>Bacteria</taxon>
        <taxon>Bacillati</taxon>
        <taxon>Actinomycetota</taxon>
        <taxon>Actinomycetes</taxon>
        <taxon>Mycobacteriales</taxon>
        <taxon>Nocardiaceae</taxon>
        <taxon>Rhodococcus</taxon>
        <taxon>Rhodococcus erythropolis group</taxon>
    </lineage>
</organism>
<name>A0ABV5XS68_9NOCA</name>
<reference evidence="6 7" key="1">
    <citation type="submission" date="2024-09" db="EMBL/GenBank/DDBJ databases">
        <authorList>
            <person name="Sun Q."/>
            <person name="Mori K."/>
        </authorList>
    </citation>
    <scope>NUCLEOTIDE SEQUENCE [LARGE SCALE GENOMIC DNA]</scope>
    <source>
        <strain evidence="6 7">JCM 11411</strain>
    </source>
</reference>
<evidence type="ECO:0000259" key="5">
    <source>
        <dbReference type="PROSITE" id="PS50901"/>
    </source>
</evidence>